<reference evidence="4" key="1">
    <citation type="submission" date="2017-02" db="EMBL/GenBank/DDBJ databases">
        <authorList>
            <person name="Varghese N."/>
            <person name="Submissions S."/>
        </authorList>
    </citation>
    <scope>NUCLEOTIDE SEQUENCE [LARGE SCALE GENOMIC DNA]</scope>
    <source>
        <strain evidence="4">ATCC BAA-73</strain>
    </source>
</reference>
<feature type="transmembrane region" description="Helical" evidence="1">
    <location>
        <begin position="142"/>
        <end position="161"/>
    </location>
</feature>
<feature type="transmembrane region" description="Helical" evidence="1">
    <location>
        <begin position="198"/>
        <end position="218"/>
    </location>
</feature>
<sequence>MLEILVQGIQEVFHLSILIKMFIGVAAGITAGAIPGFTITMAIVLTLPFTFGMSPIQGVTTMVGVFIGGLSGGLITAGLLGIPGTPSAVATTFDAFPMVKKGEPGRALGIGIWSSFFGSLISMILLITIAPQVANLAMKIGPWEYFSLVVFGLTIIASVTGDSIVKGLIAGCFGLLIATVGVDPMSGVPRFIFGIENLGAGIPFLTVLIGVFAVSRLLTELEVNEEDEEQTTGIGIDSNIKFAPLESAKEVLSQPVNLIRSSIIGAFIGAIPGAGASISNILAYDQAKKASKHPEKFGTGIADGVIASESGNNSTAGGGLIPMIALGIPGSAVSAVMLAALMVHGINPGPMLIKNNPDVVGSIFVSFFVATVFMLIIQFVGARLFLKITKIPKYLLVPTILSLCVIGAYVLNNRFSDLYILFVMGIIGYILKKYNFALAPVILGVILGPIAETNLRRALMTSPDWSLFFTRPISVGFLILGVLSIIYAIWQNNKSKQVAEKVSA</sequence>
<feature type="transmembrane region" description="Helical" evidence="1">
    <location>
        <begin position="167"/>
        <end position="186"/>
    </location>
</feature>
<evidence type="ECO:0000313" key="3">
    <source>
        <dbReference type="EMBL" id="SJZ70968.1"/>
    </source>
</evidence>
<proteinExistence type="predicted"/>
<dbReference type="OrthoDB" id="9781349at2"/>
<protein>
    <submittedName>
        <fullName evidence="3">Putative tricarboxylic transport membrane protein</fullName>
    </submittedName>
</protein>
<feature type="transmembrane region" description="Helical" evidence="1">
    <location>
        <begin position="320"/>
        <end position="343"/>
    </location>
</feature>
<dbReference type="Proteomes" id="UP000190625">
    <property type="component" value="Unassembled WGS sequence"/>
</dbReference>
<evidence type="ECO:0000259" key="2">
    <source>
        <dbReference type="Pfam" id="PF01970"/>
    </source>
</evidence>
<dbReference type="STRING" id="142842.SAMN02745118_01604"/>
<dbReference type="PANTHER" id="PTHR35342">
    <property type="entry name" value="TRICARBOXYLIC TRANSPORT PROTEIN"/>
    <property type="match status" value="1"/>
</dbReference>
<feature type="transmembrane region" description="Helical" evidence="1">
    <location>
        <begin position="21"/>
        <end position="47"/>
    </location>
</feature>
<keyword evidence="1" id="KW-0812">Transmembrane</keyword>
<dbReference type="InterPro" id="IPR002823">
    <property type="entry name" value="DUF112_TM"/>
</dbReference>
<feature type="transmembrane region" description="Helical" evidence="1">
    <location>
        <begin position="394"/>
        <end position="412"/>
    </location>
</feature>
<keyword evidence="1" id="KW-1133">Transmembrane helix</keyword>
<feature type="transmembrane region" description="Helical" evidence="1">
    <location>
        <begin position="107"/>
        <end position="130"/>
    </location>
</feature>
<feature type="transmembrane region" description="Helical" evidence="1">
    <location>
        <begin position="59"/>
        <end position="82"/>
    </location>
</feature>
<name>A0A1T4MWE7_9FIRM</name>
<evidence type="ECO:0000256" key="1">
    <source>
        <dbReference type="SAM" id="Phobius"/>
    </source>
</evidence>
<keyword evidence="1" id="KW-0472">Membrane</keyword>
<feature type="transmembrane region" description="Helical" evidence="1">
    <location>
        <begin position="418"/>
        <end position="447"/>
    </location>
</feature>
<feature type="transmembrane region" description="Helical" evidence="1">
    <location>
        <begin position="263"/>
        <end position="284"/>
    </location>
</feature>
<keyword evidence="4" id="KW-1185">Reference proteome</keyword>
<accession>A0A1T4MWE7</accession>
<feature type="transmembrane region" description="Helical" evidence="1">
    <location>
        <begin position="468"/>
        <end position="490"/>
    </location>
</feature>
<dbReference type="RefSeq" id="WP_078810075.1">
    <property type="nucleotide sequence ID" value="NZ_FUWM01000012.1"/>
</dbReference>
<dbReference type="EMBL" id="FUWM01000012">
    <property type="protein sequence ID" value="SJZ70968.1"/>
    <property type="molecule type" value="Genomic_DNA"/>
</dbReference>
<evidence type="ECO:0000313" key="4">
    <source>
        <dbReference type="Proteomes" id="UP000190625"/>
    </source>
</evidence>
<dbReference type="AlphaFoldDB" id="A0A1T4MWE7"/>
<feature type="transmembrane region" description="Helical" evidence="1">
    <location>
        <begin position="363"/>
        <end position="382"/>
    </location>
</feature>
<organism evidence="3 4">
    <name type="scientific">Selenihalanaerobacter shriftii</name>
    <dbReference type="NCBI Taxonomy" id="142842"/>
    <lineage>
        <taxon>Bacteria</taxon>
        <taxon>Bacillati</taxon>
        <taxon>Bacillota</taxon>
        <taxon>Clostridia</taxon>
        <taxon>Halanaerobiales</taxon>
        <taxon>Halobacteroidaceae</taxon>
        <taxon>Selenihalanaerobacter</taxon>
    </lineage>
</organism>
<dbReference type="PANTHER" id="PTHR35342:SF5">
    <property type="entry name" value="TRICARBOXYLIC TRANSPORT PROTEIN"/>
    <property type="match status" value="1"/>
</dbReference>
<dbReference type="Pfam" id="PF01970">
    <property type="entry name" value="TctA"/>
    <property type="match status" value="1"/>
</dbReference>
<gene>
    <name evidence="3" type="ORF">SAMN02745118_01604</name>
</gene>
<feature type="domain" description="DUF112" evidence="2">
    <location>
        <begin position="18"/>
        <end position="443"/>
    </location>
</feature>